<reference evidence="2" key="1">
    <citation type="submission" date="2022-01" db="EMBL/GenBank/DDBJ databases">
        <authorList>
            <person name="King R."/>
        </authorList>
    </citation>
    <scope>NUCLEOTIDE SEQUENCE</scope>
</reference>
<organism evidence="2 3">
    <name type="scientific">Ceutorhynchus assimilis</name>
    <name type="common">cabbage seed weevil</name>
    <dbReference type="NCBI Taxonomy" id="467358"/>
    <lineage>
        <taxon>Eukaryota</taxon>
        <taxon>Metazoa</taxon>
        <taxon>Ecdysozoa</taxon>
        <taxon>Arthropoda</taxon>
        <taxon>Hexapoda</taxon>
        <taxon>Insecta</taxon>
        <taxon>Pterygota</taxon>
        <taxon>Neoptera</taxon>
        <taxon>Endopterygota</taxon>
        <taxon>Coleoptera</taxon>
        <taxon>Polyphaga</taxon>
        <taxon>Cucujiformia</taxon>
        <taxon>Curculionidae</taxon>
        <taxon>Ceutorhynchinae</taxon>
        <taxon>Ceutorhynchus</taxon>
    </lineage>
</organism>
<dbReference type="Proteomes" id="UP001152799">
    <property type="component" value="Chromosome 4"/>
</dbReference>
<dbReference type="SUPFAM" id="SSF49879">
    <property type="entry name" value="SMAD/FHA domain"/>
    <property type="match status" value="1"/>
</dbReference>
<proteinExistence type="predicted"/>
<sequence length="284" mass="31966">MPLPSELLTPEDIEEIYRVLESPRNKTPRAMASMIKPRAMLCPIVSEHFYNIRSRDVNPADVKHDASFMGYRPTVSARFPEAVPMIYKVLSVGKGLSNNVDLLKFGYCNYIAPHHATIYFDEDAKCFELINYAPRGTHVNNIWYCNDVNTIYKSPVVSPETFDEKMHVDNLSTEEKDATQVVDMSSQATSEESQVASQVVYEESPGQGAICRRKKYRLEHVPSAKRPNPEQTDRVECACGTSMFEIGQGEEIKNCSEDSVILGHGNLISFGCISFVFSIIDQVH</sequence>
<evidence type="ECO:0000259" key="1">
    <source>
        <dbReference type="PROSITE" id="PS50006"/>
    </source>
</evidence>
<dbReference type="InterPro" id="IPR000253">
    <property type="entry name" value="FHA_dom"/>
</dbReference>
<dbReference type="EMBL" id="OU892280">
    <property type="protein sequence ID" value="CAG9767931.1"/>
    <property type="molecule type" value="Genomic_DNA"/>
</dbReference>
<protein>
    <recommendedName>
        <fullName evidence="1">FHA domain-containing protein</fullName>
    </recommendedName>
</protein>
<name>A0A9N9MPI7_9CUCU</name>
<keyword evidence="3" id="KW-1185">Reference proteome</keyword>
<dbReference type="OrthoDB" id="1919692at2759"/>
<dbReference type="PROSITE" id="PS50006">
    <property type="entry name" value="FHA_DOMAIN"/>
    <property type="match status" value="1"/>
</dbReference>
<evidence type="ECO:0000313" key="3">
    <source>
        <dbReference type="Proteomes" id="UP001152799"/>
    </source>
</evidence>
<dbReference type="AlphaFoldDB" id="A0A9N9MPI7"/>
<accession>A0A9N9MPI7</accession>
<evidence type="ECO:0000313" key="2">
    <source>
        <dbReference type="EMBL" id="CAG9767931.1"/>
    </source>
</evidence>
<gene>
    <name evidence="2" type="ORF">CEUTPL_LOCUS8485</name>
</gene>
<dbReference type="InterPro" id="IPR008984">
    <property type="entry name" value="SMAD_FHA_dom_sf"/>
</dbReference>
<feature type="domain" description="FHA" evidence="1">
    <location>
        <begin position="90"/>
        <end position="144"/>
    </location>
</feature>